<dbReference type="Proteomes" id="UP000652231">
    <property type="component" value="Unassembled WGS sequence"/>
</dbReference>
<protein>
    <submittedName>
        <fullName evidence="10">Ion transporter</fullName>
    </submittedName>
</protein>
<dbReference type="AlphaFoldDB" id="A0A8J2V9W3"/>
<evidence type="ECO:0000256" key="4">
    <source>
        <dbReference type="ARBA" id="ARBA00022989"/>
    </source>
</evidence>
<comment type="caution">
    <text evidence="10">The sequence shown here is derived from an EMBL/GenBank/DDBJ whole genome shotgun (WGS) entry which is preliminary data.</text>
</comment>
<dbReference type="InterPro" id="IPR028325">
    <property type="entry name" value="VG_K_chnl"/>
</dbReference>
<accession>A0A8J2V9W3</accession>
<keyword evidence="2" id="KW-0813">Transport</keyword>
<evidence type="ECO:0000256" key="7">
    <source>
        <dbReference type="ARBA" id="ARBA00023303"/>
    </source>
</evidence>
<dbReference type="InterPro" id="IPR027359">
    <property type="entry name" value="Volt_channel_dom_sf"/>
</dbReference>
<name>A0A8J2V9W3_9FLAO</name>
<reference evidence="10" key="1">
    <citation type="journal article" date="2014" name="Int. J. Syst. Evol. Microbiol.">
        <title>Complete genome sequence of Corynebacterium casei LMG S-19264T (=DSM 44701T), isolated from a smear-ripened cheese.</title>
        <authorList>
            <consortium name="US DOE Joint Genome Institute (JGI-PGF)"/>
            <person name="Walter F."/>
            <person name="Albersmeier A."/>
            <person name="Kalinowski J."/>
            <person name="Ruckert C."/>
        </authorList>
    </citation>
    <scope>NUCLEOTIDE SEQUENCE</scope>
    <source>
        <strain evidence="10">CGMCC 1.12924</strain>
    </source>
</reference>
<keyword evidence="6 8" id="KW-0472">Membrane</keyword>
<feature type="transmembrane region" description="Helical" evidence="8">
    <location>
        <begin position="175"/>
        <end position="195"/>
    </location>
</feature>
<sequence length="204" mass="23504">MSVTNIIIMLLSIFSIILLSSLFFIPSDSEIYRLIEYFDFILCLIFLYDFASQFINAKNKWIYFYTVGWLDLLSSIPLVSEFRFIRAFRVFRIFRIIKSFKLLFEFVLKNKSASLYGFVVFSAFTILVLSTTAVLYVEKDVGNIKTAEDALWWSFVTITTVGYGDFYPVTNIGKFITFILIVCGIASFGTAISYINEKASSFKN</sequence>
<dbReference type="EMBL" id="BMGK01000005">
    <property type="protein sequence ID" value="GGD91915.1"/>
    <property type="molecule type" value="Genomic_DNA"/>
</dbReference>
<dbReference type="PANTHER" id="PTHR11537:SF254">
    <property type="entry name" value="POTASSIUM VOLTAGE-GATED CHANNEL PROTEIN SHAB"/>
    <property type="match status" value="1"/>
</dbReference>
<gene>
    <name evidence="10" type="ORF">GCM10011312_14650</name>
</gene>
<dbReference type="SUPFAM" id="SSF81324">
    <property type="entry name" value="Voltage-gated potassium channels"/>
    <property type="match status" value="1"/>
</dbReference>
<evidence type="ECO:0000256" key="6">
    <source>
        <dbReference type="ARBA" id="ARBA00023136"/>
    </source>
</evidence>
<dbReference type="InterPro" id="IPR013099">
    <property type="entry name" value="K_chnl_dom"/>
</dbReference>
<feature type="transmembrane region" description="Helical" evidence="8">
    <location>
        <begin position="61"/>
        <end position="79"/>
    </location>
</feature>
<evidence type="ECO:0000313" key="11">
    <source>
        <dbReference type="Proteomes" id="UP000652231"/>
    </source>
</evidence>
<feature type="transmembrane region" description="Helical" evidence="8">
    <location>
        <begin position="37"/>
        <end position="55"/>
    </location>
</feature>
<dbReference type="Pfam" id="PF07885">
    <property type="entry name" value="Ion_trans_2"/>
    <property type="match status" value="1"/>
</dbReference>
<keyword evidence="3 8" id="KW-0812">Transmembrane</keyword>
<keyword evidence="7" id="KW-0407">Ion channel</keyword>
<dbReference type="Gene3D" id="1.20.120.350">
    <property type="entry name" value="Voltage-gated potassium channels. Chain C"/>
    <property type="match status" value="1"/>
</dbReference>
<dbReference type="GO" id="GO:0001508">
    <property type="term" value="P:action potential"/>
    <property type="evidence" value="ECO:0007669"/>
    <property type="project" value="TreeGrafter"/>
</dbReference>
<feature type="domain" description="Potassium channel" evidence="9">
    <location>
        <begin position="125"/>
        <end position="197"/>
    </location>
</feature>
<feature type="transmembrane region" description="Helical" evidence="8">
    <location>
        <begin position="150"/>
        <end position="169"/>
    </location>
</feature>
<feature type="transmembrane region" description="Helical" evidence="8">
    <location>
        <begin position="6"/>
        <end position="25"/>
    </location>
</feature>
<comment type="subcellular location">
    <subcellularLocation>
        <location evidence="1">Membrane</location>
        <topology evidence="1">Multi-pass membrane protein</topology>
    </subcellularLocation>
</comment>
<evidence type="ECO:0000256" key="8">
    <source>
        <dbReference type="SAM" id="Phobius"/>
    </source>
</evidence>
<evidence type="ECO:0000313" key="10">
    <source>
        <dbReference type="EMBL" id="GGD91915.1"/>
    </source>
</evidence>
<dbReference type="Gene3D" id="1.10.287.70">
    <property type="match status" value="1"/>
</dbReference>
<proteinExistence type="predicted"/>
<dbReference type="PANTHER" id="PTHR11537">
    <property type="entry name" value="VOLTAGE-GATED POTASSIUM CHANNEL"/>
    <property type="match status" value="1"/>
</dbReference>
<evidence type="ECO:0000256" key="1">
    <source>
        <dbReference type="ARBA" id="ARBA00004141"/>
    </source>
</evidence>
<evidence type="ECO:0000259" key="9">
    <source>
        <dbReference type="Pfam" id="PF07885"/>
    </source>
</evidence>
<reference evidence="10" key="2">
    <citation type="submission" date="2020-09" db="EMBL/GenBank/DDBJ databases">
        <authorList>
            <person name="Sun Q."/>
            <person name="Zhou Y."/>
        </authorList>
    </citation>
    <scope>NUCLEOTIDE SEQUENCE</scope>
    <source>
        <strain evidence="10">CGMCC 1.12924</strain>
    </source>
</reference>
<evidence type="ECO:0000256" key="3">
    <source>
        <dbReference type="ARBA" id="ARBA00022692"/>
    </source>
</evidence>
<dbReference type="RefSeq" id="WP_188441082.1">
    <property type="nucleotide sequence ID" value="NZ_BMGK01000005.1"/>
</dbReference>
<keyword evidence="5" id="KW-0406">Ion transport</keyword>
<dbReference type="GO" id="GO:0008076">
    <property type="term" value="C:voltage-gated potassium channel complex"/>
    <property type="evidence" value="ECO:0007669"/>
    <property type="project" value="InterPro"/>
</dbReference>
<dbReference type="GO" id="GO:0005249">
    <property type="term" value="F:voltage-gated potassium channel activity"/>
    <property type="evidence" value="ECO:0007669"/>
    <property type="project" value="InterPro"/>
</dbReference>
<evidence type="ECO:0000256" key="2">
    <source>
        <dbReference type="ARBA" id="ARBA00022448"/>
    </source>
</evidence>
<keyword evidence="4 8" id="KW-1133">Transmembrane helix</keyword>
<organism evidence="10 11">
    <name type="scientific">Planktosalinus lacus</name>
    <dbReference type="NCBI Taxonomy" id="1526573"/>
    <lineage>
        <taxon>Bacteria</taxon>
        <taxon>Pseudomonadati</taxon>
        <taxon>Bacteroidota</taxon>
        <taxon>Flavobacteriia</taxon>
        <taxon>Flavobacteriales</taxon>
        <taxon>Flavobacteriaceae</taxon>
        <taxon>Planktosalinus</taxon>
    </lineage>
</organism>
<evidence type="ECO:0000256" key="5">
    <source>
        <dbReference type="ARBA" id="ARBA00023065"/>
    </source>
</evidence>
<keyword evidence="11" id="KW-1185">Reference proteome</keyword>
<feature type="transmembrane region" description="Helical" evidence="8">
    <location>
        <begin position="114"/>
        <end position="138"/>
    </location>
</feature>